<feature type="transmembrane region" description="Helical" evidence="1">
    <location>
        <begin position="65"/>
        <end position="89"/>
    </location>
</feature>
<reference evidence="2 3" key="1">
    <citation type="submission" date="2020-12" db="EMBL/GenBank/DDBJ databases">
        <title>Microbacterium sp. HY060.</title>
        <authorList>
            <person name="Zhou J."/>
        </authorList>
    </citation>
    <scope>NUCLEOTIDE SEQUENCE [LARGE SCALE GENOMIC DNA]</scope>
    <source>
        <strain evidence="2 3">HY60</strain>
    </source>
</reference>
<feature type="transmembrane region" description="Helical" evidence="1">
    <location>
        <begin position="95"/>
        <end position="112"/>
    </location>
</feature>
<dbReference type="Proteomes" id="UP000662814">
    <property type="component" value="Chromosome"/>
</dbReference>
<protein>
    <recommendedName>
        <fullName evidence="4">Histidinol dehydrogenase</fullName>
    </recommendedName>
</protein>
<keyword evidence="1" id="KW-1133">Transmembrane helix</keyword>
<evidence type="ECO:0000256" key="1">
    <source>
        <dbReference type="SAM" id="Phobius"/>
    </source>
</evidence>
<proteinExistence type="predicted"/>
<sequence>MSRIVTAVITLVLGAVYGTVGTVAHTLSVKPLGIPIPYGLVLGLIGTLALLIGLRLVITERLPSVAAGVGLVGTVALFSFSSPGGSILISQGLPGLIWLFGVPLIAAVVLAWPRVPQRSIRTGSAA</sequence>
<feature type="transmembrane region" description="Helical" evidence="1">
    <location>
        <begin position="34"/>
        <end position="58"/>
    </location>
</feature>
<name>A0ABX6YN06_9MICO</name>
<evidence type="ECO:0000313" key="2">
    <source>
        <dbReference type="EMBL" id="QPZ40213.1"/>
    </source>
</evidence>
<evidence type="ECO:0008006" key="4">
    <source>
        <dbReference type="Google" id="ProtNLM"/>
    </source>
</evidence>
<keyword evidence="3" id="KW-1185">Reference proteome</keyword>
<gene>
    <name evidence="2" type="ORF">HCR76_06180</name>
</gene>
<evidence type="ECO:0000313" key="3">
    <source>
        <dbReference type="Proteomes" id="UP000662814"/>
    </source>
</evidence>
<dbReference type="Pfam" id="PF19608">
    <property type="entry name" value="DUF6113"/>
    <property type="match status" value="1"/>
</dbReference>
<dbReference type="InterPro" id="IPR046095">
    <property type="entry name" value="DUF6113"/>
</dbReference>
<keyword evidence="1" id="KW-0812">Transmembrane</keyword>
<organism evidence="2 3">
    <name type="scientific">Paramicrobacterium chengjingii</name>
    <dbReference type="NCBI Taxonomy" id="2769067"/>
    <lineage>
        <taxon>Bacteria</taxon>
        <taxon>Bacillati</taxon>
        <taxon>Actinomycetota</taxon>
        <taxon>Actinomycetes</taxon>
        <taxon>Micrococcales</taxon>
        <taxon>Microbacteriaceae</taxon>
        <taxon>Paramicrobacterium</taxon>
    </lineage>
</organism>
<dbReference type="EMBL" id="CP061169">
    <property type="protein sequence ID" value="QPZ40213.1"/>
    <property type="molecule type" value="Genomic_DNA"/>
</dbReference>
<keyword evidence="1" id="KW-0472">Membrane</keyword>
<accession>A0ABX6YN06</accession>